<dbReference type="Proteomes" id="UP000000230">
    <property type="component" value="Chromosome"/>
</dbReference>
<dbReference type="EMBL" id="CP000653">
    <property type="protein sequence ID" value="ABP60402.1"/>
    <property type="molecule type" value="Genomic_DNA"/>
</dbReference>
<sequence length="113" mass="11975">MINKLTMQKCDPDLHYQHRHLLASSCSALIEKEKNIMNKFKTAAAAMVLSALSFGVFAADSATQSASDASTQIGITRASDVEAGSNIAPGSQSTGQSMNDAFDVHKLVAGEWS</sequence>
<proteinExistence type="predicted"/>
<keyword evidence="2" id="KW-1185">Reference proteome</keyword>
<reference evidence="2" key="1">
    <citation type="journal article" date="2010" name="PLoS Genet.">
        <title>Genome sequence of the plant growth promoting endophytic bacterium Enterobacter sp. 638.</title>
        <authorList>
            <person name="Taghavi S."/>
            <person name="van der Lelie D."/>
            <person name="Hoffman A."/>
            <person name="Zhang Y.B."/>
            <person name="Walla M.D."/>
            <person name="Vangronsveld J."/>
            <person name="Newman L."/>
            <person name="Monchy S."/>
        </authorList>
    </citation>
    <scope>NUCLEOTIDE SEQUENCE [LARGE SCALE GENOMIC DNA]</scope>
    <source>
        <strain evidence="2">638</strain>
    </source>
</reference>
<evidence type="ECO:0000313" key="2">
    <source>
        <dbReference type="Proteomes" id="UP000000230"/>
    </source>
</evidence>
<gene>
    <name evidence="1" type="ordered locus">Ent638_1723</name>
</gene>
<dbReference type="AlphaFoldDB" id="A0A9J9KX88"/>
<accession>A0A9J9KX88</accession>
<dbReference type="KEGG" id="ent:Ent638_1723"/>
<evidence type="ECO:0000313" key="1">
    <source>
        <dbReference type="EMBL" id="ABP60402.1"/>
    </source>
</evidence>
<protein>
    <submittedName>
        <fullName evidence="1">Uncharacterized protein</fullName>
    </submittedName>
</protein>
<organism evidence="1 2">
    <name type="scientific">Enterobacter sp. (strain 638)</name>
    <dbReference type="NCBI Taxonomy" id="399742"/>
    <lineage>
        <taxon>Bacteria</taxon>
        <taxon>Pseudomonadati</taxon>
        <taxon>Pseudomonadota</taxon>
        <taxon>Gammaproteobacteria</taxon>
        <taxon>Enterobacterales</taxon>
        <taxon>Enterobacteriaceae</taxon>
        <taxon>Enterobacter</taxon>
    </lineage>
</organism>
<name>A0A9J9KX88_ENT38</name>